<organism evidence="1 2">
    <name type="scientific">Shuttleworthella satelles DSM 14600</name>
    <dbReference type="NCBI Taxonomy" id="626523"/>
    <lineage>
        <taxon>Bacteria</taxon>
        <taxon>Bacillati</taxon>
        <taxon>Bacillota</taxon>
        <taxon>Clostridia</taxon>
        <taxon>Lachnospirales</taxon>
        <taxon>Lachnospiraceae</taxon>
        <taxon>Shuttleworthella</taxon>
    </lineage>
</organism>
<protein>
    <submittedName>
        <fullName evidence="1">Uncharacterized protein</fullName>
    </submittedName>
</protein>
<evidence type="ECO:0000313" key="2">
    <source>
        <dbReference type="Proteomes" id="UP000003494"/>
    </source>
</evidence>
<name>C4G9H7_9FIRM</name>
<dbReference type="EMBL" id="ACIP02000001">
    <property type="protein sequence ID" value="EEP29274.1"/>
    <property type="molecule type" value="Genomic_DNA"/>
</dbReference>
<dbReference type="HOGENOM" id="CLU_1314694_0_0_9"/>
<reference evidence="1" key="1">
    <citation type="submission" date="2009-04" db="EMBL/GenBank/DDBJ databases">
        <authorList>
            <person name="Weinstock G."/>
            <person name="Sodergren E."/>
            <person name="Clifton S."/>
            <person name="Fulton L."/>
            <person name="Fulton B."/>
            <person name="Courtney L."/>
            <person name="Fronick C."/>
            <person name="Harrison M."/>
            <person name="Strong C."/>
            <person name="Farmer C."/>
            <person name="Delahaunty K."/>
            <person name="Markovic C."/>
            <person name="Hall O."/>
            <person name="Minx P."/>
            <person name="Tomlinson C."/>
            <person name="Mitreva M."/>
            <person name="Nelson J."/>
            <person name="Hou S."/>
            <person name="Wollam A."/>
            <person name="Pepin K.H."/>
            <person name="Johnson M."/>
            <person name="Bhonagiri V."/>
            <person name="Nash W.E."/>
            <person name="Warren W."/>
            <person name="Chinwalla A."/>
            <person name="Mardis E.R."/>
            <person name="Wilson R.K."/>
        </authorList>
    </citation>
    <scope>NUCLEOTIDE SEQUENCE [LARGE SCALE GENOMIC DNA]</scope>
    <source>
        <strain evidence="1">DSM 14600</strain>
    </source>
</reference>
<dbReference type="STRING" id="626523.GCWU000342_00630"/>
<dbReference type="Pfam" id="PF20190">
    <property type="entry name" value="DUF6553"/>
    <property type="match status" value="1"/>
</dbReference>
<gene>
    <name evidence="1" type="ORF">GCWU000342_00630</name>
</gene>
<sequence length="209" mass="24350">MNYEYPQVFDSYYQETDPDQREKIFSGLKEQTDREETFARAARELFDRRHTDPKRKGQRVDTFLWNMINLVIVAKSARVFARRSRRETLEALASMEGQTRETYGEVGTAALYWEYRNAARRYFATTASKGYGRKVFGIIAANEEDRKKRSCADAYEMSIGLARRLALDEEMALFSDAVRDEYSCYDAAAAERLEDYAASRKDKDLKRKS</sequence>
<proteinExistence type="predicted"/>
<keyword evidence="2" id="KW-1185">Reference proteome</keyword>
<dbReference type="InterPro" id="IPR046683">
    <property type="entry name" value="DUF6553"/>
</dbReference>
<accession>C4G9H7</accession>
<comment type="caution">
    <text evidence="1">The sequence shown here is derived from an EMBL/GenBank/DDBJ whole genome shotgun (WGS) entry which is preliminary data.</text>
</comment>
<dbReference type="Proteomes" id="UP000003494">
    <property type="component" value="Unassembled WGS sequence"/>
</dbReference>
<dbReference type="AlphaFoldDB" id="C4G9H7"/>
<dbReference type="RefSeq" id="WP_006905662.1">
    <property type="nucleotide sequence ID" value="NZ_GG665866.1"/>
</dbReference>
<evidence type="ECO:0000313" key="1">
    <source>
        <dbReference type="EMBL" id="EEP29274.1"/>
    </source>
</evidence>